<dbReference type="PROSITE" id="PS51257">
    <property type="entry name" value="PROKAR_LIPOPROTEIN"/>
    <property type="match status" value="1"/>
</dbReference>
<proteinExistence type="predicted"/>
<dbReference type="RefSeq" id="WP_006272520.1">
    <property type="nucleotide sequence ID" value="NZ_GL883077.1"/>
</dbReference>
<organism evidence="2 3">
    <name type="scientific">Asticcacaulis biprosthecium C19</name>
    <dbReference type="NCBI Taxonomy" id="715226"/>
    <lineage>
        <taxon>Bacteria</taxon>
        <taxon>Pseudomonadati</taxon>
        <taxon>Pseudomonadota</taxon>
        <taxon>Alphaproteobacteria</taxon>
        <taxon>Caulobacterales</taxon>
        <taxon>Caulobacteraceae</taxon>
        <taxon>Asticcacaulis</taxon>
    </lineage>
</organism>
<dbReference type="OrthoDB" id="7171639at2"/>
<feature type="signal peptide" evidence="1">
    <location>
        <begin position="1"/>
        <end position="35"/>
    </location>
</feature>
<evidence type="ECO:0000313" key="3">
    <source>
        <dbReference type="Proteomes" id="UP000006512"/>
    </source>
</evidence>
<reference evidence="3" key="1">
    <citation type="submission" date="2011-03" db="EMBL/GenBank/DDBJ databases">
        <title>Draft genome sequence of Brevundimonas diminuta.</title>
        <authorList>
            <person name="Brown P.J.B."/>
            <person name="Buechlein A."/>
            <person name="Hemmerich C."/>
            <person name="Brun Y.V."/>
        </authorList>
    </citation>
    <scope>NUCLEOTIDE SEQUENCE [LARGE SCALE GENOMIC DNA]</scope>
    <source>
        <strain evidence="3">C19</strain>
    </source>
</reference>
<sequence>MQVRLGLGFFKRVAAAAAMLTLSACNMFPVGPDLAKAPTPFGNAAQVDIANADEGMDVQIRHTPDGDRITLTYPMLGKKPYEGDVTYHAIDGTAAETNWLIAANVFQSADRSVYAILKYPKGTTFAPGSETEGSIMMVTCVMRMPSEAEIEAKYNADDNATEEEQSEMLASALGDIMGGCDFNTIEEVHAFGPKVLAAAQEEADINAKVPASRQEDNYEWKPVTITVP</sequence>
<dbReference type="AlphaFoldDB" id="F4QKM2"/>
<feature type="chain" id="PRO_5003320291" description="Lipoprotein" evidence="1">
    <location>
        <begin position="36"/>
        <end position="228"/>
    </location>
</feature>
<dbReference type="HOGENOM" id="CLU_1192827_0_0_5"/>
<dbReference type="EMBL" id="GL883077">
    <property type="protein sequence ID" value="EGF93324.1"/>
    <property type="molecule type" value="Genomic_DNA"/>
</dbReference>
<dbReference type="Proteomes" id="UP000006512">
    <property type="component" value="Unassembled WGS sequence"/>
</dbReference>
<accession>F4QKM2</accession>
<dbReference type="STRING" id="715226.ABI_17640"/>
<evidence type="ECO:0008006" key="4">
    <source>
        <dbReference type="Google" id="ProtNLM"/>
    </source>
</evidence>
<gene>
    <name evidence="2" type="ORF">ABI_17640</name>
</gene>
<evidence type="ECO:0000313" key="2">
    <source>
        <dbReference type="EMBL" id="EGF93324.1"/>
    </source>
</evidence>
<keyword evidence="1" id="KW-0732">Signal</keyword>
<name>F4QKM2_9CAUL</name>
<evidence type="ECO:0000256" key="1">
    <source>
        <dbReference type="SAM" id="SignalP"/>
    </source>
</evidence>
<protein>
    <recommendedName>
        <fullName evidence="4">Lipoprotein</fullName>
    </recommendedName>
</protein>
<keyword evidence="3" id="KW-1185">Reference proteome</keyword>